<proteinExistence type="inferred from homology"/>
<dbReference type="EMBL" id="UGRI01000001">
    <property type="protein sequence ID" value="SUA20231.1"/>
    <property type="molecule type" value="Genomic_DNA"/>
</dbReference>
<dbReference type="GO" id="GO:0006430">
    <property type="term" value="P:lysyl-tRNA aminoacylation"/>
    <property type="evidence" value="ECO:0007669"/>
    <property type="project" value="TreeGrafter"/>
</dbReference>
<organism evidence="12">
    <name type="scientific">Neisseria gonorrhoeae</name>
    <dbReference type="NCBI Taxonomy" id="485"/>
    <lineage>
        <taxon>Bacteria</taxon>
        <taxon>Pseudomonadati</taxon>
        <taxon>Pseudomonadota</taxon>
        <taxon>Betaproteobacteria</taxon>
        <taxon>Neisseriales</taxon>
        <taxon>Neisseriaceae</taxon>
        <taxon>Neisseria</taxon>
    </lineage>
</organism>
<dbReference type="GO" id="GO:0005524">
    <property type="term" value="F:ATP binding"/>
    <property type="evidence" value="ECO:0007669"/>
    <property type="project" value="UniProtKB-KW"/>
</dbReference>
<reference evidence="12" key="1">
    <citation type="submission" date="2018-06" db="EMBL/GenBank/DDBJ databases">
        <authorList>
            <consortium name="Pathogen Informatics"/>
            <person name="Doyle S."/>
        </authorList>
    </citation>
    <scope>NUCLEOTIDE SEQUENCE [LARGE SCALE GENOMIC DNA]</scope>
    <source>
        <strain evidence="12">NCTC11421</strain>
    </source>
</reference>
<evidence type="ECO:0000256" key="9">
    <source>
        <dbReference type="ARBA" id="ARBA00030563"/>
    </source>
</evidence>
<feature type="domain" description="OB" evidence="11">
    <location>
        <begin position="68"/>
        <end position="129"/>
    </location>
</feature>
<keyword evidence="4" id="KW-0479">Metal-binding</keyword>
<dbReference type="Gene3D" id="2.40.50.140">
    <property type="entry name" value="Nucleic acid-binding proteins"/>
    <property type="match status" value="1"/>
</dbReference>
<keyword evidence="8 12" id="KW-0030">Aminoacyl-tRNA synthetase</keyword>
<dbReference type="CDD" id="cd04322">
    <property type="entry name" value="LysRS_N"/>
    <property type="match status" value="1"/>
</dbReference>
<dbReference type="PANTHER" id="PTHR42918:SF15">
    <property type="entry name" value="LYSINE--TRNA LIGASE, CHLOROPLASTIC_MITOCHONDRIAL"/>
    <property type="match status" value="1"/>
</dbReference>
<dbReference type="SUPFAM" id="SSF50249">
    <property type="entry name" value="Nucleic acid-binding proteins"/>
    <property type="match status" value="1"/>
</dbReference>
<evidence type="ECO:0000256" key="7">
    <source>
        <dbReference type="ARBA" id="ARBA00022917"/>
    </source>
</evidence>
<evidence type="ECO:0000256" key="8">
    <source>
        <dbReference type="ARBA" id="ARBA00023146"/>
    </source>
</evidence>
<keyword evidence="7" id="KW-0648">Protein biosynthesis</keyword>
<dbReference type="GO" id="GO:0046872">
    <property type="term" value="F:metal ion binding"/>
    <property type="evidence" value="ECO:0007669"/>
    <property type="project" value="UniProtKB-KW"/>
</dbReference>
<sequence length="134" mass="15115">MSEQNHPQTEPQLDENQIIALRREKLNNIRQQRNAYPNDFKRDSFAADLQAQYGEIGKEELDPQAVPVKIAGRMMLKRQMGKASFATIQDVTGQIQLYLNNKGVSQEVLDGFNHWDLGDIVGAEGTLFKPTTAN</sequence>
<dbReference type="GO" id="GO:0000049">
    <property type="term" value="F:tRNA binding"/>
    <property type="evidence" value="ECO:0007669"/>
    <property type="project" value="TreeGrafter"/>
</dbReference>
<evidence type="ECO:0000256" key="3">
    <source>
        <dbReference type="ARBA" id="ARBA00022598"/>
    </source>
</evidence>
<dbReference type="Pfam" id="PF01336">
    <property type="entry name" value="tRNA_anti-codon"/>
    <property type="match status" value="1"/>
</dbReference>
<gene>
    <name evidence="12" type="primary">lysS_1</name>
    <name evidence="12" type="ORF">NCTC11421_00312</name>
</gene>
<name>A0A378VVK3_NEIGO</name>
<evidence type="ECO:0000256" key="6">
    <source>
        <dbReference type="ARBA" id="ARBA00022840"/>
    </source>
</evidence>
<dbReference type="InterPro" id="IPR012340">
    <property type="entry name" value="NA-bd_OB-fold"/>
</dbReference>
<dbReference type="GO" id="GO:0004824">
    <property type="term" value="F:lysine-tRNA ligase activity"/>
    <property type="evidence" value="ECO:0007669"/>
    <property type="project" value="UniProtKB-EC"/>
</dbReference>
<dbReference type="EC" id="6.1.1.6" evidence="2"/>
<evidence type="ECO:0000256" key="10">
    <source>
        <dbReference type="ARBA" id="ARBA00048573"/>
    </source>
</evidence>
<comment type="similarity">
    <text evidence="1">Belongs to the class-II aminoacyl-tRNA synthetase family.</text>
</comment>
<evidence type="ECO:0000256" key="1">
    <source>
        <dbReference type="ARBA" id="ARBA00008226"/>
    </source>
</evidence>
<evidence type="ECO:0000256" key="2">
    <source>
        <dbReference type="ARBA" id="ARBA00013166"/>
    </source>
</evidence>
<evidence type="ECO:0000256" key="4">
    <source>
        <dbReference type="ARBA" id="ARBA00022723"/>
    </source>
</evidence>
<keyword evidence="3 12" id="KW-0436">Ligase</keyword>
<dbReference type="GO" id="GO:0005829">
    <property type="term" value="C:cytosol"/>
    <property type="evidence" value="ECO:0007669"/>
    <property type="project" value="TreeGrafter"/>
</dbReference>
<protein>
    <recommendedName>
        <fullName evidence="2">lysine--tRNA ligase</fullName>
        <ecNumber evidence="2">6.1.1.6</ecNumber>
    </recommendedName>
    <alternativeName>
        <fullName evidence="9">Lysyl-tRNA synthetase</fullName>
    </alternativeName>
</protein>
<accession>A0A378VVK3</accession>
<dbReference type="PANTHER" id="PTHR42918">
    <property type="entry name" value="LYSYL-TRNA SYNTHETASE"/>
    <property type="match status" value="1"/>
</dbReference>
<keyword evidence="6" id="KW-0067">ATP-binding</keyword>
<evidence type="ECO:0000313" key="12">
    <source>
        <dbReference type="EMBL" id="SUA20231.1"/>
    </source>
</evidence>
<dbReference type="InterPro" id="IPR004365">
    <property type="entry name" value="NA-bd_OB_tRNA"/>
</dbReference>
<dbReference type="FunFam" id="2.40.50.140:FF:000024">
    <property type="entry name" value="Lysine--tRNA ligase"/>
    <property type="match status" value="1"/>
</dbReference>
<evidence type="ECO:0000259" key="11">
    <source>
        <dbReference type="Pfam" id="PF01336"/>
    </source>
</evidence>
<dbReference type="AlphaFoldDB" id="A0A378VVK3"/>
<keyword evidence="5" id="KW-0547">Nucleotide-binding</keyword>
<evidence type="ECO:0000256" key="5">
    <source>
        <dbReference type="ARBA" id="ARBA00022741"/>
    </source>
</evidence>
<dbReference type="InterPro" id="IPR044136">
    <property type="entry name" value="Lys-tRNA-ligase_II_N"/>
</dbReference>
<comment type="catalytic activity">
    <reaction evidence="10">
        <text>tRNA(Lys) + L-lysine + ATP = L-lysyl-tRNA(Lys) + AMP + diphosphate</text>
        <dbReference type="Rhea" id="RHEA:20792"/>
        <dbReference type="Rhea" id="RHEA-COMP:9696"/>
        <dbReference type="Rhea" id="RHEA-COMP:9697"/>
        <dbReference type="ChEBI" id="CHEBI:30616"/>
        <dbReference type="ChEBI" id="CHEBI:32551"/>
        <dbReference type="ChEBI" id="CHEBI:33019"/>
        <dbReference type="ChEBI" id="CHEBI:78442"/>
        <dbReference type="ChEBI" id="CHEBI:78529"/>
        <dbReference type="ChEBI" id="CHEBI:456215"/>
        <dbReference type="EC" id="6.1.1.6"/>
    </reaction>
</comment>